<evidence type="ECO:0000313" key="2">
    <source>
        <dbReference type="Proteomes" id="UP001178508"/>
    </source>
</evidence>
<proteinExistence type="predicted"/>
<name>A0AAV1FLP5_XYRNO</name>
<reference evidence="1" key="1">
    <citation type="submission" date="2023-08" db="EMBL/GenBank/DDBJ databases">
        <authorList>
            <person name="Alioto T."/>
            <person name="Alioto T."/>
            <person name="Gomez Garrido J."/>
        </authorList>
    </citation>
    <scope>NUCLEOTIDE SEQUENCE</scope>
</reference>
<sequence>MGLSRIFIAVQTDFEKPLSGLAGRPSLLAVSHTKQRLAGSEEVRSCESQKQLKIHLAANSRFTTEEASILGSALVCVSPLVWEPLEPEEQHSDPSPAALI</sequence>
<dbReference type="EMBL" id="OY660871">
    <property type="protein sequence ID" value="CAJ1062142.1"/>
    <property type="molecule type" value="Genomic_DNA"/>
</dbReference>
<accession>A0AAV1FLP5</accession>
<dbReference type="Proteomes" id="UP001178508">
    <property type="component" value="Chromosome 8"/>
</dbReference>
<gene>
    <name evidence="1" type="ORF">XNOV1_A031951</name>
</gene>
<dbReference type="AlphaFoldDB" id="A0AAV1FLP5"/>
<protein>
    <submittedName>
        <fullName evidence="1">Uncharacterized protein</fullName>
    </submittedName>
</protein>
<keyword evidence="2" id="KW-1185">Reference proteome</keyword>
<evidence type="ECO:0000313" key="1">
    <source>
        <dbReference type="EMBL" id="CAJ1062142.1"/>
    </source>
</evidence>
<organism evidence="1 2">
    <name type="scientific">Xyrichtys novacula</name>
    <name type="common">Pearly razorfish</name>
    <name type="synonym">Hemipteronotus novacula</name>
    <dbReference type="NCBI Taxonomy" id="13765"/>
    <lineage>
        <taxon>Eukaryota</taxon>
        <taxon>Metazoa</taxon>
        <taxon>Chordata</taxon>
        <taxon>Craniata</taxon>
        <taxon>Vertebrata</taxon>
        <taxon>Euteleostomi</taxon>
        <taxon>Actinopterygii</taxon>
        <taxon>Neopterygii</taxon>
        <taxon>Teleostei</taxon>
        <taxon>Neoteleostei</taxon>
        <taxon>Acanthomorphata</taxon>
        <taxon>Eupercaria</taxon>
        <taxon>Labriformes</taxon>
        <taxon>Labridae</taxon>
        <taxon>Xyrichtys</taxon>
    </lineage>
</organism>